<reference evidence="1 2" key="1">
    <citation type="submission" date="2019-03" db="EMBL/GenBank/DDBJ databases">
        <title>Single cell metagenomics reveals metabolic interactions within the superorganism composed of flagellate Streblomastix strix and complex community of Bacteroidetes bacteria on its surface.</title>
        <authorList>
            <person name="Treitli S.C."/>
            <person name="Kolisko M."/>
            <person name="Husnik F."/>
            <person name="Keeling P."/>
            <person name="Hampl V."/>
        </authorList>
    </citation>
    <scope>NUCLEOTIDE SEQUENCE [LARGE SCALE GENOMIC DNA]</scope>
    <source>
        <strain evidence="1">ST1C</strain>
    </source>
</reference>
<evidence type="ECO:0000313" key="1">
    <source>
        <dbReference type="EMBL" id="KAA6397136.1"/>
    </source>
</evidence>
<protein>
    <submittedName>
        <fullName evidence="1">Uncharacterized protein</fullName>
    </submittedName>
</protein>
<dbReference type="Proteomes" id="UP000324800">
    <property type="component" value="Unassembled WGS sequence"/>
</dbReference>
<comment type="caution">
    <text evidence="1">The sequence shown here is derived from an EMBL/GenBank/DDBJ whole genome shotgun (WGS) entry which is preliminary data.</text>
</comment>
<gene>
    <name evidence="1" type="ORF">EZS28_007337</name>
</gene>
<proteinExistence type="predicted"/>
<name>A0A5J4WRF3_9EUKA</name>
<accession>A0A5J4WRF3</accession>
<evidence type="ECO:0000313" key="2">
    <source>
        <dbReference type="Proteomes" id="UP000324800"/>
    </source>
</evidence>
<organism evidence="1 2">
    <name type="scientific">Streblomastix strix</name>
    <dbReference type="NCBI Taxonomy" id="222440"/>
    <lineage>
        <taxon>Eukaryota</taxon>
        <taxon>Metamonada</taxon>
        <taxon>Preaxostyla</taxon>
        <taxon>Oxymonadida</taxon>
        <taxon>Streblomastigidae</taxon>
        <taxon>Streblomastix</taxon>
    </lineage>
</organism>
<dbReference type="EMBL" id="SNRW01001251">
    <property type="protein sequence ID" value="KAA6397136.1"/>
    <property type="molecule type" value="Genomic_DNA"/>
</dbReference>
<sequence>MSELFVELNNGQQEDGWLLNLRKSSIIINDTETSAVELYFITPDRRRFRTTYPVYPYFYVLAKEGAS</sequence>
<dbReference type="AlphaFoldDB" id="A0A5J4WRF3"/>